<dbReference type="AlphaFoldDB" id="A0A0A9WCK9"/>
<organism evidence="1">
    <name type="scientific">Lygus hesperus</name>
    <name type="common">Western plant bug</name>
    <dbReference type="NCBI Taxonomy" id="30085"/>
    <lineage>
        <taxon>Eukaryota</taxon>
        <taxon>Metazoa</taxon>
        <taxon>Ecdysozoa</taxon>
        <taxon>Arthropoda</taxon>
        <taxon>Hexapoda</taxon>
        <taxon>Insecta</taxon>
        <taxon>Pterygota</taxon>
        <taxon>Neoptera</taxon>
        <taxon>Paraneoptera</taxon>
        <taxon>Hemiptera</taxon>
        <taxon>Heteroptera</taxon>
        <taxon>Panheteroptera</taxon>
        <taxon>Cimicomorpha</taxon>
        <taxon>Miridae</taxon>
        <taxon>Mirini</taxon>
        <taxon>Lygus</taxon>
    </lineage>
</organism>
<dbReference type="EMBL" id="GDHC01002237">
    <property type="protein sequence ID" value="JAQ16392.1"/>
    <property type="molecule type" value="Transcribed_RNA"/>
</dbReference>
<evidence type="ECO:0000313" key="1">
    <source>
        <dbReference type="EMBL" id="JAG06177.1"/>
    </source>
</evidence>
<accession>A0A0A9WCK9</accession>
<reference evidence="1" key="2">
    <citation type="submission" date="2014-07" db="EMBL/GenBank/DDBJ databases">
        <authorList>
            <person name="Hull J."/>
        </authorList>
    </citation>
    <scope>NUCLEOTIDE SEQUENCE</scope>
</reference>
<sequence>MRRQINAGTCNNSTSLFDHLYTGLLRFCISKAALETVQSLHVFAKKVLTSSNGSTYPSFSITITTTTTTSTSIPITTPSWSVALLVIPIIATPTTNTTVVSTPTMIPTSTTW</sequence>
<dbReference type="EMBL" id="GBHO01037427">
    <property type="protein sequence ID" value="JAG06177.1"/>
    <property type="molecule type" value="Transcribed_RNA"/>
</dbReference>
<evidence type="ECO:0000313" key="2">
    <source>
        <dbReference type="EMBL" id="JAQ16392.1"/>
    </source>
</evidence>
<protein>
    <submittedName>
        <fullName evidence="1">Uncharacterized protein</fullName>
    </submittedName>
</protein>
<gene>
    <name evidence="1" type="ORF">CM83_15212</name>
    <name evidence="2" type="ORF">g.14598</name>
</gene>
<reference evidence="1" key="1">
    <citation type="journal article" date="2014" name="PLoS ONE">
        <title>Transcriptome-Based Identification of ABC Transporters in the Western Tarnished Plant Bug Lygus hesperus.</title>
        <authorList>
            <person name="Hull J.J."/>
            <person name="Chaney K."/>
            <person name="Geib S.M."/>
            <person name="Fabrick J.A."/>
            <person name="Brent C.S."/>
            <person name="Walsh D."/>
            <person name="Lavine L.C."/>
        </authorList>
    </citation>
    <scope>NUCLEOTIDE SEQUENCE</scope>
</reference>
<proteinExistence type="predicted"/>
<reference evidence="2" key="3">
    <citation type="journal article" date="2016" name="Gigascience">
        <title>De novo construction of an expanded transcriptome assembly for the western tarnished plant bug, Lygus hesperus.</title>
        <authorList>
            <person name="Tassone E.E."/>
            <person name="Geib S.M."/>
            <person name="Hall B."/>
            <person name="Fabrick J.A."/>
            <person name="Brent C.S."/>
            <person name="Hull J.J."/>
        </authorList>
    </citation>
    <scope>NUCLEOTIDE SEQUENCE</scope>
</reference>
<name>A0A0A9WCK9_LYGHE</name>